<comment type="subunit">
    <text evidence="7">Self-assembles to form functional amyloid fibrils called rodlets. Self-assembly into fibrillar rodlets occurs spontaneously at hydrophobic:hydrophilic interfaces and the rodlets further associate laterally to form amphipathic monolayers.</text>
</comment>
<gene>
    <name evidence="9" type="ORF">HGRIS_007134</name>
</gene>
<keyword evidence="6 8" id="KW-1015">Disulfide bond</keyword>
<dbReference type="InterPro" id="IPR001338">
    <property type="entry name" value="Class_I_Hydrophobin"/>
</dbReference>
<evidence type="ECO:0000256" key="8">
    <source>
        <dbReference type="RuleBase" id="RU365009"/>
    </source>
</evidence>
<name>A0ABR3JB92_9AGAR</name>
<dbReference type="Proteomes" id="UP001556367">
    <property type="component" value="Unassembled WGS sequence"/>
</dbReference>
<protein>
    <recommendedName>
        <fullName evidence="8">Hydrophobin</fullName>
    </recommendedName>
</protein>
<evidence type="ECO:0000313" key="10">
    <source>
        <dbReference type="Proteomes" id="UP001556367"/>
    </source>
</evidence>
<reference evidence="10" key="1">
    <citation type="submission" date="2024-06" db="EMBL/GenBank/DDBJ databases">
        <title>Multi-omics analyses provide insights into the biosynthesis of the anticancer antibiotic pleurotin in Hohenbuehelia grisea.</title>
        <authorList>
            <person name="Weaver J.A."/>
            <person name="Alberti F."/>
        </authorList>
    </citation>
    <scope>NUCLEOTIDE SEQUENCE [LARGE SCALE GENOMIC DNA]</scope>
    <source>
        <strain evidence="10">T-177</strain>
    </source>
</reference>
<evidence type="ECO:0000256" key="5">
    <source>
        <dbReference type="ARBA" id="ARBA00022729"/>
    </source>
</evidence>
<dbReference type="InterPro" id="IPR019778">
    <property type="entry name" value="Class_I_Hydrophobin_CS"/>
</dbReference>
<dbReference type="EMBL" id="JASNQZ010000010">
    <property type="protein sequence ID" value="KAL0952919.1"/>
    <property type="molecule type" value="Genomic_DNA"/>
</dbReference>
<evidence type="ECO:0000256" key="1">
    <source>
        <dbReference type="ARBA" id="ARBA00004191"/>
    </source>
</evidence>
<evidence type="ECO:0000256" key="4">
    <source>
        <dbReference type="ARBA" id="ARBA00022525"/>
    </source>
</evidence>
<comment type="subcellular location">
    <subcellularLocation>
        <location evidence="1 8">Secreted</location>
        <location evidence="1 8">Cell wall</location>
    </subcellularLocation>
</comment>
<evidence type="ECO:0000256" key="6">
    <source>
        <dbReference type="ARBA" id="ARBA00023157"/>
    </source>
</evidence>
<feature type="signal peptide" evidence="8">
    <location>
        <begin position="1"/>
        <end position="24"/>
    </location>
</feature>
<keyword evidence="3 8" id="KW-0134">Cell wall</keyword>
<keyword evidence="10" id="KW-1185">Reference proteome</keyword>
<dbReference type="PROSITE" id="PS00956">
    <property type="entry name" value="HYDROPHOBIN"/>
    <property type="match status" value="1"/>
</dbReference>
<dbReference type="Pfam" id="PF01185">
    <property type="entry name" value="Hydrophobin"/>
    <property type="match status" value="1"/>
</dbReference>
<organism evidence="9 10">
    <name type="scientific">Hohenbuehelia grisea</name>
    <dbReference type="NCBI Taxonomy" id="104357"/>
    <lineage>
        <taxon>Eukaryota</taxon>
        <taxon>Fungi</taxon>
        <taxon>Dikarya</taxon>
        <taxon>Basidiomycota</taxon>
        <taxon>Agaricomycotina</taxon>
        <taxon>Agaricomycetes</taxon>
        <taxon>Agaricomycetidae</taxon>
        <taxon>Agaricales</taxon>
        <taxon>Pleurotineae</taxon>
        <taxon>Pleurotaceae</taxon>
        <taxon>Hohenbuehelia</taxon>
    </lineage>
</organism>
<keyword evidence="4 8" id="KW-0964">Secreted</keyword>
<sequence>MYSRVIASTLAFALLAVATPGGSPQPVTTTVTVTATTTATQPASQCNTGPVQCCNSVQKASAAGPAAILALLGVVVQNVNALVGLTCNPISVIGVGGNSCNAQPVCCENNSFHGVIAIGCVPINIDL</sequence>
<evidence type="ECO:0000313" key="9">
    <source>
        <dbReference type="EMBL" id="KAL0952919.1"/>
    </source>
</evidence>
<keyword evidence="5 8" id="KW-0732">Signal</keyword>
<evidence type="ECO:0000256" key="7">
    <source>
        <dbReference type="ARBA" id="ARBA00093546"/>
    </source>
</evidence>
<dbReference type="SMART" id="SM00075">
    <property type="entry name" value="HYDRO"/>
    <property type="match status" value="1"/>
</dbReference>
<evidence type="ECO:0000256" key="2">
    <source>
        <dbReference type="ARBA" id="ARBA00010446"/>
    </source>
</evidence>
<accession>A0ABR3JB92</accession>
<proteinExistence type="inferred from homology"/>
<evidence type="ECO:0000256" key="3">
    <source>
        <dbReference type="ARBA" id="ARBA00022512"/>
    </source>
</evidence>
<comment type="similarity">
    <text evidence="2 8">Belongs to the fungal hydrophobin family.</text>
</comment>
<dbReference type="CDD" id="cd23507">
    <property type="entry name" value="hydrophobin_I"/>
    <property type="match status" value="1"/>
</dbReference>
<feature type="chain" id="PRO_5044997393" description="Hydrophobin" evidence="8">
    <location>
        <begin position="25"/>
        <end position="127"/>
    </location>
</feature>
<comment type="caution">
    <text evidence="9">The sequence shown here is derived from an EMBL/GenBank/DDBJ whole genome shotgun (WGS) entry which is preliminary data.</text>
</comment>